<proteinExistence type="predicted"/>
<dbReference type="Pfam" id="PF00583">
    <property type="entry name" value="Acetyltransf_1"/>
    <property type="match status" value="1"/>
</dbReference>
<dbReference type="PROSITE" id="PS51186">
    <property type="entry name" value="GNAT"/>
    <property type="match status" value="1"/>
</dbReference>
<dbReference type="Gene3D" id="3.40.630.30">
    <property type="match status" value="1"/>
</dbReference>
<keyword evidence="2" id="KW-0012">Acyltransferase</keyword>
<dbReference type="AlphaFoldDB" id="A0A381RXV4"/>
<protein>
    <recommendedName>
        <fullName evidence="3">N-acetyltransferase domain-containing protein</fullName>
    </recommendedName>
</protein>
<dbReference type="EMBL" id="UINC01002367">
    <property type="protein sequence ID" value="SUZ95929.1"/>
    <property type="molecule type" value="Genomic_DNA"/>
</dbReference>
<accession>A0A381RXV4</accession>
<evidence type="ECO:0000313" key="4">
    <source>
        <dbReference type="EMBL" id="SUZ95929.1"/>
    </source>
</evidence>
<sequence>MYEKLQGEFNHDMSENITITKVSYSKQRDRKVLQSCLKNWFSDPKALNLTDPRMNYPFRFEKWVKLSYSEGEKKTWILRENEWIVAYLSLSFVPEENRGHLFHLYVDREHRKRGYARKLIHQAESWAIDRNCTHLTLRVFSGNEPALKLYNSLGFELISKKEKNNLAMAKTLLDS</sequence>
<dbReference type="PANTHER" id="PTHR43420">
    <property type="entry name" value="ACETYLTRANSFERASE"/>
    <property type="match status" value="1"/>
</dbReference>
<evidence type="ECO:0000256" key="2">
    <source>
        <dbReference type="ARBA" id="ARBA00023315"/>
    </source>
</evidence>
<organism evidence="4">
    <name type="scientific">marine metagenome</name>
    <dbReference type="NCBI Taxonomy" id="408172"/>
    <lineage>
        <taxon>unclassified sequences</taxon>
        <taxon>metagenomes</taxon>
        <taxon>ecological metagenomes</taxon>
    </lineage>
</organism>
<dbReference type="CDD" id="cd04301">
    <property type="entry name" value="NAT_SF"/>
    <property type="match status" value="1"/>
</dbReference>
<dbReference type="InterPro" id="IPR000182">
    <property type="entry name" value="GNAT_dom"/>
</dbReference>
<dbReference type="InterPro" id="IPR016181">
    <property type="entry name" value="Acyl_CoA_acyltransferase"/>
</dbReference>
<feature type="domain" description="N-acetyltransferase" evidence="3">
    <location>
        <begin position="17"/>
        <end position="173"/>
    </location>
</feature>
<keyword evidence="1" id="KW-0808">Transferase</keyword>
<evidence type="ECO:0000259" key="3">
    <source>
        <dbReference type="PROSITE" id="PS51186"/>
    </source>
</evidence>
<dbReference type="SUPFAM" id="SSF55729">
    <property type="entry name" value="Acyl-CoA N-acyltransferases (Nat)"/>
    <property type="match status" value="1"/>
</dbReference>
<dbReference type="InterPro" id="IPR050680">
    <property type="entry name" value="YpeA/RimI_acetyltransf"/>
</dbReference>
<reference evidence="4" key="1">
    <citation type="submission" date="2018-05" db="EMBL/GenBank/DDBJ databases">
        <authorList>
            <person name="Lanie J.A."/>
            <person name="Ng W.-L."/>
            <person name="Kazmierczak K.M."/>
            <person name="Andrzejewski T.M."/>
            <person name="Davidsen T.M."/>
            <person name="Wayne K.J."/>
            <person name="Tettelin H."/>
            <person name="Glass J.I."/>
            <person name="Rusch D."/>
            <person name="Podicherti R."/>
            <person name="Tsui H.-C.T."/>
            <person name="Winkler M.E."/>
        </authorList>
    </citation>
    <scope>NUCLEOTIDE SEQUENCE</scope>
</reference>
<gene>
    <name evidence="4" type="ORF">METZ01_LOCUS48783</name>
</gene>
<name>A0A381RXV4_9ZZZZ</name>
<evidence type="ECO:0000256" key="1">
    <source>
        <dbReference type="ARBA" id="ARBA00022679"/>
    </source>
</evidence>
<dbReference type="PANTHER" id="PTHR43420:SF44">
    <property type="entry name" value="ACETYLTRANSFERASE YPEA"/>
    <property type="match status" value="1"/>
</dbReference>
<dbReference type="GO" id="GO:0016747">
    <property type="term" value="F:acyltransferase activity, transferring groups other than amino-acyl groups"/>
    <property type="evidence" value="ECO:0007669"/>
    <property type="project" value="InterPro"/>
</dbReference>